<dbReference type="OrthoDB" id="9789566at2"/>
<dbReference type="PROSITE" id="PS50977">
    <property type="entry name" value="HTH_TETR_2"/>
    <property type="match status" value="1"/>
</dbReference>
<dbReference type="Pfam" id="PF00440">
    <property type="entry name" value="TetR_N"/>
    <property type="match status" value="1"/>
</dbReference>
<evidence type="ECO:0000313" key="5">
    <source>
        <dbReference type="Proteomes" id="UP000298347"/>
    </source>
</evidence>
<dbReference type="RefSeq" id="WP_135348260.1">
    <property type="nucleotide sequence ID" value="NZ_SRJD01000007.1"/>
</dbReference>
<dbReference type="EMBL" id="SRJD01000007">
    <property type="protein sequence ID" value="TGA98450.1"/>
    <property type="molecule type" value="Genomic_DNA"/>
</dbReference>
<sequence>MYQKSTLTKNNIMLAVVNLLQDREVEQISIVDIAKEANVAVGLINYHFKSKEELFRLAVEYYIRKTITEESRNVTSLGLTPREQLAISIKGYADFIERHKRLSRYYLLYLLENVIDAESSNLGYDYYIPLLKELKKGCAEEDLVLYICQIIHPIQMMFLRNDIMKKAVKLDFSCKKDRDVIIEKLISNIVD</sequence>
<evidence type="ECO:0000259" key="3">
    <source>
        <dbReference type="PROSITE" id="PS50977"/>
    </source>
</evidence>
<keyword evidence="1 2" id="KW-0238">DNA-binding</keyword>
<organism evidence="4 5">
    <name type="scientific">Sporolactobacillus shoreae</name>
    <dbReference type="NCBI Taxonomy" id="1465501"/>
    <lineage>
        <taxon>Bacteria</taxon>
        <taxon>Bacillati</taxon>
        <taxon>Bacillota</taxon>
        <taxon>Bacilli</taxon>
        <taxon>Bacillales</taxon>
        <taxon>Sporolactobacillaceae</taxon>
        <taxon>Sporolactobacillus</taxon>
    </lineage>
</organism>
<dbReference type="InterPro" id="IPR050624">
    <property type="entry name" value="HTH-type_Tx_Regulator"/>
</dbReference>
<protein>
    <submittedName>
        <fullName evidence="4">TetR/AcrR family transcriptional regulator</fullName>
    </submittedName>
</protein>
<dbReference type="GO" id="GO:0003677">
    <property type="term" value="F:DNA binding"/>
    <property type="evidence" value="ECO:0007669"/>
    <property type="project" value="UniProtKB-UniRule"/>
</dbReference>
<accession>A0A4Z0GNG7</accession>
<name>A0A4Z0GNG7_9BACL</name>
<dbReference type="InterPro" id="IPR001647">
    <property type="entry name" value="HTH_TetR"/>
</dbReference>
<evidence type="ECO:0000256" key="2">
    <source>
        <dbReference type="PROSITE-ProRule" id="PRU00335"/>
    </source>
</evidence>
<dbReference type="PANTHER" id="PTHR43479">
    <property type="entry name" value="ACREF/ENVCD OPERON REPRESSOR-RELATED"/>
    <property type="match status" value="1"/>
</dbReference>
<dbReference type="AlphaFoldDB" id="A0A4Z0GNG7"/>
<comment type="caution">
    <text evidence="4">The sequence shown here is derived from an EMBL/GenBank/DDBJ whole genome shotgun (WGS) entry which is preliminary data.</text>
</comment>
<dbReference type="SUPFAM" id="SSF46689">
    <property type="entry name" value="Homeodomain-like"/>
    <property type="match status" value="1"/>
</dbReference>
<feature type="domain" description="HTH tetR-type" evidence="3">
    <location>
        <begin position="6"/>
        <end position="66"/>
    </location>
</feature>
<dbReference type="Proteomes" id="UP000298347">
    <property type="component" value="Unassembled WGS sequence"/>
</dbReference>
<evidence type="ECO:0000256" key="1">
    <source>
        <dbReference type="ARBA" id="ARBA00023125"/>
    </source>
</evidence>
<gene>
    <name evidence="4" type="ORF">E4665_07945</name>
</gene>
<reference evidence="4 5" key="1">
    <citation type="journal article" date="2015" name="Int. J. Syst. Evol. Microbiol.">
        <title>Sporolactobacillus shoreae sp. nov. and Sporolactobacillus spathodeae sp. nov., two spore-forming lactic acid bacteria isolated from tree barks in Thailand.</title>
        <authorList>
            <person name="Thamacharoensuk T."/>
            <person name="Kitahara M."/>
            <person name="Ohkuma M."/>
            <person name="Thongchul N."/>
            <person name="Tanasupawat S."/>
        </authorList>
    </citation>
    <scope>NUCLEOTIDE SEQUENCE [LARGE SCALE GENOMIC DNA]</scope>
    <source>
        <strain evidence="4 5">BK92</strain>
    </source>
</reference>
<proteinExistence type="predicted"/>
<dbReference type="PANTHER" id="PTHR43479:SF11">
    <property type="entry name" value="ACREF_ENVCD OPERON REPRESSOR-RELATED"/>
    <property type="match status" value="1"/>
</dbReference>
<feature type="DNA-binding region" description="H-T-H motif" evidence="2">
    <location>
        <begin position="29"/>
        <end position="48"/>
    </location>
</feature>
<keyword evidence="5" id="KW-1185">Reference proteome</keyword>
<dbReference type="Gene3D" id="1.10.357.10">
    <property type="entry name" value="Tetracycline Repressor, domain 2"/>
    <property type="match status" value="1"/>
</dbReference>
<dbReference type="InterPro" id="IPR009057">
    <property type="entry name" value="Homeodomain-like_sf"/>
</dbReference>
<evidence type="ECO:0000313" key="4">
    <source>
        <dbReference type="EMBL" id="TGA98450.1"/>
    </source>
</evidence>